<reference evidence="2" key="2">
    <citation type="journal article" date="2015" name="Data Brief">
        <title>Shoot transcriptome of the giant reed, Arundo donax.</title>
        <authorList>
            <person name="Barrero R.A."/>
            <person name="Guerrero F.D."/>
            <person name="Moolhuijzen P."/>
            <person name="Goolsby J.A."/>
            <person name="Tidwell J."/>
            <person name="Bellgard S.E."/>
            <person name="Bellgard M.I."/>
        </authorList>
    </citation>
    <scope>NUCLEOTIDE SEQUENCE</scope>
    <source>
        <tissue evidence="2">Shoot tissue taken approximately 20 cm above the soil surface</tissue>
    </source>
</reference>
<accession>A0A0A9CUS4</accession>
<dbReference type="AlphaFoldDB" id="A0A0A9CUS4"/>
<protein>
    <submittedName>
        <fullName evidence="2">Uncharacterized protein</fullName>
    </submittedName>
</protein>
<feature type="region of interest" description="Disordered" evidence="1">
    <location>
        <begin position="214"/>
        <end position="235"/>
    </location>
</feature>
<sequence>MASSSSSILRTLTGCTAVSAKVVMYIRLVSSVERRMRSFPMRESLGSFAGSPPASAILYRTLSKTAMVSTVQGSKHVPRVLLVPPRVELVQDGARARPLGAVLEHDVRVRRAARAILGDLHRDQVGGAADADLEHTHRRLRQVLRRRAHVAGHVRRLVQHVVPALLAHAHVHPPGVLPGLVAAQVQPPRWRLDPGGARRCTVDRGTRAWPTGCPEKTSSTTTVRNGSNGSAATKSRSSFQLGLDVPDAALPSGTRPVLNTWAASCALTYSSGKAGPHCFALASAGDGKRRSCAWMTLKRRYQSLGDR</sequence>
<feature type="compositionally biased region" description="Polar residues" evidence="1">
    <location>
        <begin position="216"/>
        <end position="235"/>
    </location>
</feature>
<evidence type="ECO:0000256" key="1">
    <source>
        <dbReference type="SAM" id="MobiDB-lite"/>
    </source>
</evidence>
<name>A0A0A9CUS4_ARUDO</name>
<dbReference type="EMBL" id="GBRH01219722">
    <property type="protein sequence ID" value="JAD78173.1"/>
    <property type="molecule type" value="Transcribed_RNA"/>
</dbReference>
<evidence type="ECO:0000313" key="2">
    <source>
        <dbReference type="EMBL" id="JAD78173.1"/>
    </source>
</evidence>
<reference evidence="2" key="1">
    <citation type="submission" date="2014-09" db="EMBL/GenBank/DDBJ databases">
        <authorList>
            <person name="Magalhaes I.L.F."/>
            <person name="Oliveira U."/>
            <person name="Santos F.R."/>
            <person name="Vidigal T.H.D.A."/>
            <person name="Brescovit A.D."/>
            <person name="Santos A.J."/>
        </authorList>
    </citation>
    <scope>NUCLEOTIDE SEQUENCE</scope>
    <source>
        <tissue evidence="2">Shoot tissue taken approximately 20 cm above the soil surface</tissue>
    </source>
</reference>
<organism evidence="2">
    <name type="scientific">Arundo donax</name>
    <name type="common">Giant reed</name>
    <name type="synonym">Donax arundinaceus</name>
    <dbReference type="NCBI Taxonomy" id="35708"/>
    <lineage>
        <taxon>Eukaryota</taxon>
        <taxon>Viridiplantae</taxon>
        <taxon>Streptophyta</taxon>
        <taxon>Embryophyta</taxon>
        <taxon>Tracheophyta</taxon>
        <taxon>Spermatophyta</taxon>
        <taxon>Magnoliopsida</taxon>
        <taxon>Liliopsida</taxon>
        <taxon>Poales</taxon>
        <taxon>Poaceae</taxon>
        <taxon>PACMAD clade</taxon>
        <taxon>Arundinoideae</taxon>
        <taxon>Arundineae</taxon>
        <taxon>Arundo</taxon>
    </lineage>
</organism>
<proteinExistence type="predicted"/>